<gene>
    <name evidence="2" type="ORF">SVIM_LOCUS166940</name>
</gene>
<name>A0A6N2L273_SALVM</name>
<evidence type="ECO:0000313" key="2">
    <source>
        <dbReference type="EMBL" id="VFU34635.1"/>
    </source>
</evidence>
<dbReference type="Pfam" id="PF03181">
    <property type="entry name" value="BURP"/>
    <property type="match status" value="1"/>
</dbReference>
<dbReference type="InterPro" id="IPR004873">
    <property type="entry name" value="BURP_dom"/>
</dbReference>
<sequence length="92" mass="10111">MTGDHKATACHKMRYPYAVYYSHTQRFKWFRPLVGGDGTKVEAVTSSMPPEHFSSEAGAYEVLKIKPGPAGILSLSHLGSSKGSRHDDSMII</sequence>
<accession>A0A6N2L273</accession>
<proteinExistence type="predicted"/>
<evidence type="ECO:0000259" key="1">
    <source>
        <dbReference type="Pfam" id="PF03181"/>
    </source>
</evidence>
<reference evidence="2" key="1">
    <citation type="submission" date="2019-03" db="EMBL/GenBank/DDBJ databases">
        <authorList>
            <person name="Mank J."/>
            <person name="Almeida P."/>
        </authorList>
    </citation>
    <scope>NUCLEOTIDE SEQUENCE</scope>
    <source>
        <strain evidence="2">78183</strain>
    </source>
</reference>
<dbReference type="AlphaFoldDB" id="A0A6N2L273"/>
<organism evidence="2">
    <name type="scientific">Salix viminalis</name>
    <name type="common">Common osier</name>
    <name type="synonym">Basket willow</name>
    <dbReference type="NCBI Taxonomy" id="40686"/>
    <lineage>
        <taxon>Eukaryota</taxon>
        <taxon>Viridiplantae</taxon>
        <taxon>Streptophyta</taxon>
        <taxon>Embryophyta</taxon>
        <taxon>Tracheophyta</taxon>
        <taxon>Spermatophyta</taxon>
        <taxon>Magnoliopsida</taxon>
        <taxon>eudicotyledons</taxon>
        <taxon>Gunneridae</taxon>
        <taxon>Pentapetalae</taxon>
        <taxon>rosids</taxon>
        <taxon>fabids</taxon>
        <taxon>Malpighiales</taxon>
        <taxon>Salicaceae</taxon>
        <taxon>Saliceae</taxon>
        <taxon>Salix</taxon>
    </lineage>
</organism>
<feature type="domain" description="BURP" evidence="1">
    <location>
        <begin position="4"/>
        <end position="70"/>
    </location>
</feature>
<protein>
    <recommendedName>
        <fullName evidence="1">BURP domain-containing protein</fullName>
    </recommendedName>
</protein>
<dbReference type="EMBL" id="CAADRP010001024">
    <property type="protein sequence ID" value="VFU34635.1"/>
    <property type="molecule type" value="Genomic_DNA"/>
</dbReference>